<reference evidence="1 2" key="1">
    <citation type="submission" date="2014-04" db="EMBL/GenBank/DDBJ databases">
        <authorList>
            <consortium name="DOE Joint Genome Institute"/>
            <person name="Kuo A."/>
            <person name="Kohler A."/>
            <person name="Costa M.D."/>
            <person name="Nagy L.G."/>
            <person name="Floudas D."/>
            <person name="Copeland A."/>
            <person name="Barry K.W."/>
            <person name="Cichocki N."/>
            <person name="Veneault-Fourrey C."/>
            <person name="LaButti K."/>
            <person name="Lindquist E.A."/>
            <person name="Lipzen A."/>
            <person name="Lundell T."/>
            <person name="Morin E."/>
            <person name="Murat C."/>
            <person name="Sun H."/>
            <person name="Tunlid A."/>
            <person name="Henrissat B."/>
            <person name="Grigoriev I.V."/>
            <person name="Hibbett D.S."/>
            <person name="Martin F."/>
            <person name="Nordberg H.P."/>
            <person name="Cantor M.N."/>
            <person name="Hua S.X."/>
        </authorList>
    </citation>
    <scope>NUCLEOTIDE SEQUENCE [LARGE SCALE GENOMIC DNA]</scope>
    <source>
        <strain evidence="1 2">Marx 270</strain>
    </source>
</reference>
<evidence type="ECO:0000313" key="2">
    <source>
        <dbReference type="Proteomes" id="UP000054217"/>
    </source>
</evidence>
<protein>
    <submittedName>
        <fullName evidence="1">Uncharacterized protein</fullName>
    </submittedName>
</protein>
<reference evidence="2" key="2">
    <citation type="submission" date="2015-01" db="EMBL/GenBank/DDBJ databases">
        <title>Evolutionary Origins and Diversification of the Mycorrhizal Mutualists.</title>
        <authorList>
            <consortium name="DOE Joint Genome Institute"/>
            <consortium name="Mycorrhizal Genomics Consortium"/>
            <person name="Kohler A."/>
            <person name="Kuo A."/>
            <person name="Nagy L.G."/>
            <person name="Floudas D."/>
            <person name="Copeland A."/>
            <person name="Barry K.W."/>
            <person name="Cichocki N."/>
            <person name="Veneault-Fourrey C."/>
            <person name="LaButti K."/>
            <person name="Lindquist E.A."/>
            <person name="Lipzen A."/>
            <person name="Lundell T."/>
            <person name="Morin E."/>
            <person name="Murat C."/>
            <person name="Riley R."/>
            <person name="Ohm R."/>
            <person name="Sun H."/>
            <person name="Tunlid A."/>
            <person name="Henrissat B."/>
            <person name="Grigoriev I.V."/>
            <person name="Hibbett D.S."/>
            <person name="Martin F."/>
        </authorList>
    </citation>
    <scope>NUCLEOTIDE SEQUENCE [LARGE SCALE GENOMIC DNA]</scope>
    <source>
        <strain evidence="2">Marx 270</strain>
    </source>
</reference>
<keyword evidence="2" id="KW-1185">Reference proteome</keyword>
<organism evidence="1 2">
    <name type="scientific">Pisolithus tinctorius Marx 270</name>
    <dbReference type="NCBI Taxonomy" id="870435"/>
    <lineage>
        <taxon>Eukaryota</taxon>
        <taxon>Fungi</taxon>
        <taxon>Dikarya</taxon>
        <taxon>Basidiomycota</taxon>
        <taxon>Agaricomycotina</taxon>
        <taxon>Agaricomycetes</taxon>
        <taxon>Agaricomycetidae</taxon>
        <taxon>Boletales</taxon>
        <taxon>Sclerodermatineae</taxon>
        <taxon>Pisolithaceae</taxon>
        <taxon>Pisolithus</taxon>
    </lineage>
</organism>
<accession>A0A0C3KNC0</accession>
<proteinExistence type="predicted"/>
<feature type="non-terminal residue" evidence="1">
    <location>
        <position position="57"/>
    </location>
</feature>
<gene>
    <name evidence="1" type="ORF">M404DRAFT_49234</name>
</gene>
<name>A0A0C3KNC0_PISTI</name>
<evidence type="ECO:0000313" key="1">
    <source>
        <dbReference type="EMBL" id="KIO11092.1"/>
    </source>
</evidence>
<dbReference type="OrthoDB" id="10505902at2759"/>
<sequence>SASVLRGNVSLVKQLTTLSGTDHLLYYSDLIDPNFDIVRWLHLKKSERYDELLFERR</sequence>
<dbReference type="Proteomes" id="UP000054217">
    <property type="component" value="Unassembled WGS sequence"/>
</dbReference>
<dbReference type="InParanoid" id="A0A0C3KNC0"/>
<feature type="non-terminal residue" evidence="1">
    <location>
        <position position="1"/>
    </location>
</feature>
<dbReference type="AlphaFoldDB" id="A0A0C3KNC0"/>
<dbReference type="HOGENOM" id="CLU_3002174_0_0_1"/>
<dbReference type="EMBL" id="KN831950">
    <property type="protein sequence ID" value="KIO11092.1"/>
    <property type="molecule type" value="Genomic_DNA"/>
</dbReference>